<proteinExistence type="predicted"/>
<reference evidence="3" key="2">
    <citation type="journal article" date="2016" name="Int. J. Syst. Evol. Microbiol.">
        <title>Complete genome sequence and cell structure of Limnochorda pilosa, a Gram-negative spore-former within the phylum Firmicutes.</title>
        <authorList>
            <person name="Watanabe M."/>
            <person name="Kojima H."/>
            <person name="Fukui M."/>
        </authorList>
    </citation>
    <scope>NUCLEOTIDE SEQUENCE [LARGE SCALE GENOMIC DNA]</scope>
    <source>
        <strain evidence="3">HC45</strain>
    </source>
</reference>
<dbReference type="AlphaFoldDB" id="A0A0K2SL62"/>
<feature type="region of interest" description="Disordered" evidence="1">
    <location>
        <begin position="1"/>
        <end position="43"/>
    </location>
</feature>
<accession>A0A0K2SL62</accession>
<evidence type="ECO:0000313" key="2">
    <source>
        <dbReference type="EMBL" id="BAS27840.1"/>
    </source>
</evidence>
<organism evidence="2 3">
    <name type="scientific">Limnochorda pilosa</name>
    <dbReference type="NCBI Taxonomy" id="1555112"/>
    <lineage>
        <taxon>Bacteria</taxon>
        <taxon>Bacillati</taxon>
        <taxon>Bacillota</taxon>
        <taxon>Limnochordia</taxon>
        <taxon>Limnochordales</taxon>
        <taxon>Limnochordaceae</taxon>
        <taxon>Limnochorda</taxon>
    </lineage>
</organism>
<dbReference type="Proteomes" id="UP000065807">
    <property type="component" value="Chromosome"/>
</dbReference>
<name>A0A0K2SL62_LIMPI</name>
<gene>
    <name evidence="2" type="ORF">LIP_1999</name>
</gene>
<keyword evidence="3" id="KW-1185">Reference proteome</keyword>
<evidence type="ECO:0000256" key="1">
    <source>
        <dbReference type="SAM" id="MobiDB-lite"/>
    </source>
</evidence>
<evidence type="ECO:0000313" key="3">
    <source>
        <dbReference type="Proteomes" id="UP000065807"/>
    </source>
</evidence>
<sequence length="62" mass="6348">MKPAPPVTRNREYGSGAAVDPERAGSSWGRFRGPESGLPGPPAALIAFSLTARSPNTGNPDG</sequence>
<reference evidence="3" key="1">
    <citation type="submission" date="2015-07" db="EMBL/GenBank/DDBJ databases">
        <title>Complete genome sequence and phylogenetic analysis of Limnochorda pilosa.</title>
        <authorList>
            <person name="Watanabe M."/>
            <person name="Kojima H."/>
            <person name="Fukui M."/>
        </authorList>
    </citation>
    <scope>NUCLEOTIDE SEQUENCE [LARGE SCALE GENOMIC DNA]</scope>
    <source>
        <strain evidence="3">HC45</strain>
    </source>
</reference>
<dbReference type="KEGG" id="lpil:LIP_1999"/>
<protein>
    <submittedName>
        <fullName evidence="2">Uncharacterized protein</fullName>
    </submittedName>
</protein>
<dbReference type="EMBL" id="AP014924">
    <property type="protein sequence ID" value="BAS27840.1"/>
    <property type="molecule type" value="Genomic_DNA"/>
</dbReference>